<organism evidence="3 4">
    <name type="scientific">Arthrobotrys conoides</name>
    <dbReference type="NCBI Taxonomy" id="74498"/>
    <lineage>
        <taxon>Eukaryota</taxon>
        <taxon>Fungi</taxon>
        <taxon>Dikarya</taxon>
        <taxon>Ascomycota</taxon>
        <taxon>Pezizomycotina</taxon>
        <taxon>Orbiliomycetes</taxon>
        <taxon>Orbiliales</taxon>
        <taxon>Orbiliaceae</taxon>
        <taxon>Arthrobotrys</taxon>
    </lineage>
</organism>
<evidence type="ECO:0000259" key="2">
    <source>
        <dbReference type="Pfam" id="PF24883"/>
    </source>
</evidence>
<dbReference type="AlphaFoldDB" id="A0AAN8NDR5"/>
<dbReference type="EMBL" id="JAVHJM010000006">
    <property type="protein sequence ID" value="KAK6513280.1"/>
    <property type="molecule type" value="Genomic_DNA"/>
</dbReference>
<name>A0AAN8NDR5_9PEZI</name>
<keyword evidence="4" id="KW-1185">Reference proteome</keyword>
<dbReference type="PANTHER" id="PTHR10039:SF14">
    <property type="entry name" value="NACHT DOMAIN-CONTAINING PROTEIN"/>
    <property type="match status" value="1"/>
</dbReference>
<dbReference type="Pfam" id="PF24883">
    <property type="entry name" value="NPHP3_N"/>
    <property type="match status" value="1"/>
</dbReference>
<proteinExistence type="predicted"/>
<accession>A0AAN8NDR5</accession>
<evidence type="ECO:0000256" key="1">
    <source>
        <dbReference type="ARBA" id="ARBA00022737"/>
    </source>
</evidence>
<dbReference type="Proteomes" id="UP001307849">
    <property type="component" value="Unassembled WGS sequence"/>
</dbReference>
<reference evidence="3 4" key="1">
    <citation type="submission" date="2019-10" db="EMBL/GenBank/DDBJ databases">
        <authorList>
            <person name="Palmer J.M."/>
        </authorList>
    </citation>
    <scope>NUCLEOTIDE SEQUENCE [LARGE SCALE GENOMIC DNA]</scope>
    <source>
        <strain evidence="3 4">TWF506</strain>
    </source>
</reference>
<keyword evidence="1" id="KW-0677">Repeat</keyword>
<feature type="domain" description="Nephrocystin 3-like N-terminal" evidence="2">
    <location>
        <begin position="36"/>
        <end position="155"/>
    </location>
</feature>
<dbReference type="PANTHER" id="PTHR10039">
    <property type="entry name" value="AMELOGENIN"/>
    <property type="match status" value="1"/>
</dbReference>
<gene>
    <name evidence="3" type="ORF">TWF506_009439</name>
</gene>
<sequence>MGSSKNGKRANHQKCFGYPQTLDVGSRFSQNIWLIDTESRTTCYFFFKDDFEDQRSVVSALCSILHQLFRQKPVLLSEAILREFEDGPEIFTSSFSNLWDTLLSAAKDRKAGEIVCLLDAIDECEDSGRSQLAKALCKLYSTRSDFNSKFLLTSRPYGEIRRGFHTLKIPGLPIIHLSGENKVEMKKISREIDVFIEARVESIGA</sequence>
<comment type="caution">
    <text evidence="3">The sequence shown here is derived from an EMBL/GenBank/DDBJ whole genome shotgun (WGS) entry which is preliminary data.</text>
</comment>
<dbReference type="InterPro" id="IPR056884">
    <property type="entry name" value="NPHP3-like_N"/>
</dbReference>
<evidence type="ECO:0000313" key="4">
    <source>
        <dbReference type="Proteomes" id="UP001307849"/>
    </source>
</evidence>
<evidence type="ECO:0000313" key="3">
    <source>
        <dbReference type="EMBL" id="KAK6513280.1"/>
    </source>
</evidence>
<protein>
    <recommendedName>
        <fullName evidence="2">Nephrocystin 3-like N-terminal domain-containing protein</fullName>
    </recommendedName>
</protein>